<dbReference type="Proteomes" id="UP000254572">
    <property type="component" value="Unassembled WGS sequence"/>
</dbReference>
<gene>
    <name evidence="2" type="ORF">NCTC13294_02095</name>
</gene>
<protein>
    <submittedName>
        <fullName evidence="2">Uncharacterized protein</fullName>
    </submittedName>
</protein>
<reference evidence="2 3" key="1">
    <citation type="submission" date="2018-06" db="EMBL/GenBank/DDBJ databases">
        <authorList>
            <consortium name="Pathogen Informatics"/>
            <person name="Doyle S."/>
        </authorList>
    </citation>
    <scope>NUCLEOTIDE SEQUENCE [LARGE SCALE GENOMIC DNA]</scope>
    <source>
        <strain evidence="2 3">NCTC13294</strain>
    </source>
</reference>
<evidence type="ECO:0000256" key="1">
    <source>
        <dbReference type="SAM" id="Phobius"/>
    </source>
</evidence>
<keyword evidence="1" id="KW-1133">Transmembrane helix</keyword>
<feature type="transmembrane region" description="Helical" evidence="1">
    <location>
        <begin position="6"/>
        <end position="25"/>
    </location>
</feature>
<organism evidence="2 3">
    <name type="scientific">Cardiobacterium valvarum</name>
    <dbReference type="NCBI Taxonomy" id="194702"/>
    <lineage>
        <taxon>Bacteria</taxon>
        <taxon>Pseudomonadati</taxon>
        <taxon>Pseudomonadota</taxon>
        <taxon>Gammaproteobacteria</taxon>
        <taxon>Cardiobacteriales</taxon>
        <taxon>Cardiobacteriaceae</taxon>
        <taxon>Cardiobacterium</taxon>
    </lineage>
</organism>
<keyword evidence="1" id="KW-0472">Membrane</keyword>
<dbReference type="RefSeq" id="WP_172542335.1">
    <property type="nucleotide sequence ID" value="NZ_JBHLZC010000001.1"/>
</dbReference>
<dbReference type="AlphaFoldDB" id="A0A381ED13"/>
<sequence>MANFFFNLSIIFMIACSIMVLEYYFRHDWSTKGPERSMFHFYLISTFLSMGVAYVLSFFVVVPKTEAQLWQEYKTANGCQVISIDDSSFFRSAKVTYRCATGKTFVKRESHPMRSDN</sequence>
<name>A0A381ED13_9GAMM</name>
<evidence type="ECO:0000313" key="3">
    <source>
        <dbReference type="Proteomes" id="UP000254572"/>
    </source>
</evidence>
<keyword evidence="1" id="KW-0812">Transmembrane</keyword>
<proteinExistence type="predicted"/>
<evidence type="ECO:0000313" key="2">
    <source>
        <dbReference type="EMBL" id="SUX24830.1"/>
    </source>
</evidence>
<feature type="transmembrane region" description="Helical" evidence="1">
    <location>
        <begin position="37"/>
        <end position="62"/>
    </location>
</feature>
<accession>A0A381ED13</accession>
<dbReference type="EMBL" id="UFUW01000001">
    <property type="protein sequence ID" value="SUX24830.1"/>
    <property type="molecule type" value="Genomic_DNA"/>
</dbReference>
<keyword evidence="3" id="KW-1185">Reference proteome</keyword>